<organism evidence="4 5">
    <name type="scientific">Amycolatopsis orientalis</name>
    <name type="common">Nocardia orientalis</name>
    <dbReference type="NCBI Taxonomy" id="31958"/>
    <lineage>
        <taxon>Bacteria</taxon>
        <taxon>Bacillati</taxon>
        <taxon>Actinomycetota</taxon>
        <taxon>Actinomycetes</taxon>
        <taxon>Pseudonocardiales</taxon>
        <taxon>Pseudonocardiaceae</taxon>
        <taxon>Amycolatopsis</taxon>
    </lineage>
</organism>
<dbReference type="NCBIfam" id="TIGR03859">
    <property type="entry name" value="PQQ_PqqD"/>
    <property type="match status" value="1"/>
</dbReference>
<dbReference type="eggNOG" id="ENOG50339II">
    <property type="taxonomic scope" value="Bacteria"/>
</dbReference>
<dbReference type="UniPathway" id="UPA00539"/>
<gene>
    <name evidence="4" type="ORF">SD37_07130</name>
</gene>
<dbReference type="Gene3D" id="1.10.10.1150">
    <property type="entry name" value="Coenzyme PQQ synthesis protein D (PqqD)"/>
    <property type="match status" value="1"/>
</dbReference>
<evidence type="ECO:0000256" key="2">
    <source>
        <dbReference type="ARBA" id="ARBA00011741"/>
    </source>
</evidence>
<dbReference type="EMBL" id="CP016174">
    <property type="protein sequence ID" value="ANN15451.1"/>
    <property type="molecule type" value="Genomic_DNA"/>
</dbReference>
<dbReference type="RefSeq" id="WP_044852375.1">
    <property type="nucleotide sequence ID" value="NZ_CP016174.1"/>
</dbReference>
<proteinExistence type="predicted"/>
<protein>
    <submittedName>
        <fullName evidence="4">Pyrroloquinoline quinone biosynthesis protein PqqD</fullName>
    </submittedName>
</protein>
<reference evidence="4 5" key="1">
    <citation type="journal article" date="2015" name="Genome Announc.">
        <title>Draft Genome Sequence of Norvancomycin-Producing Strain Amycolatopsis orientalis CPCC200066.</title>
        <authorList>
            <person name="Lei X."/>
            <person name="Yuan F."/>
            <person name="Shi Y."/>
            <person name="Li X."/>
            <person name="Wang L."/>
            <person name="Hong B."/>
        </authorList>
    </citation>
    <scope>NUCLEOTIDE SEQUENCE [LARGE SCALE GENOMIC DNA]</scope>
    <source>
        <strain evidence="4 5">B-37</strain>
    </source>
</reference>
<dbReference type="STRING" id="31958.SD37_07130"/>
<evidence type="ECO:0000256" key="3">
    <source>
        <dbReference type="ARBA" id="ARBA00022905"/>
    </source>
</evidence>
<accession>A0A193BTB1</accession>
<dbReference type="KEGG" id="aori:SD37_07130"/>
<comment type="pathway">
    <text evidence="1">Cofactor biosynthesis; pyrroloquinoline quinone biosynthesis.</text>
</comment>
<evidence type="ECO:0000313" key="4">
    <source>
        <dbReference type="EMBL" id="ANN15451.1"/>
    </source>
</evidence>
<dbReference type="AlphaFoldDB" id="A0A193BTB1"/>
<dbReference type="InterPro" id="IPR022479">
    <property type="entry name" value="PqqD_bac"/>
</dbReference>
<dbReference type="InterPro" id="IPR041881">
    <property type="entry name" value="PqqD_sf"/>
</dbReference>
<name>A0A193BTB1_AMYOR</name>
<evidence type="ECO:0000256" key="1">
    <source>
        <dbReference type="ARBA" id="ARBA00004886"/>
    </source>
</evidence>
<keyword evidence="5" id="KW-1185">Reference proteome</keyword>
<dbReference type="Pfam" id="PF05402">
    <property type="entry name" value="PqqD"/>
    <property type="match status" value="1"/>
</dbReference>
<sequence>MSAITTGSVPRLRRGVRLSYDQTRETHVLLFPEGVLVPNPTAAAVLRLCDGTADVAAIAAKLGERYTGVREEEILDVLSRLGDRRIVEWS</sequence>
<dbReference type="InterPro" id="IPR008792">
    <property type="entry name" value="PQQD"/>
</dbReference>
<keyword evidence="3" id="KW-0884">PQQ biosynthesis</keyword>
<dbReference type="GO" id="GO:0018189">
    <property type="term" value="P:pyrroloquinoline quinone biosynthetic process"/>
    <property type="evidence" value="ECO:0007669"/>
    <property type="project" value="UniProtKB-UniPathway"/>
</dbReference>
<dbReference type="GO" id="GO:0048038">
    <property type="term" value="F:quinone binding"/>
    <property type="evidence" value="ECO:0007669"/>
    <property type="project" value="InterPro"/>
</dbReference>
<evidence type="ECO:0000313" key="5">
    <source>
        <dbReference type="Proteomes" id="UP000093695"/>
    </source>
</evidence>
<dbReference type="Proteomes" id="UP000093695">
    <property type="component" value="Chromosome"/>
</dbReference>
<comment type="subunit">
    <text evidence="2">Monomer. Interacts with PqqE.</text>
</comment>